<dbReference type="AlphaFoldDB" id="A0A9Q0ID05"/>
<proteinExistence type="predicted"/>
<evidence type="ECO:0000313" key="2">
    <source>
        <dbReference type="Proteomes" id="UP001148018"/>
    </source>
</evidence>
<comment type="caution">
    <text evidence="1">The sequence shown here is derived from an EMBL/GenBank/DDBJ whole genome shotgun (WGS) entry which is preliminary data.</text>
</comment>
<dbReference type="Proteomes" id="UP001148018">
    <property type="component" value="Unassembled WGS sequence"/>
</dbReference>
<sequence length="73" mass="8146">MCSKLQIKNSFRERDSPLMRSDIIWLLLYVVCDAPDLQVITDHTSRSGSGPVCDALDLEFWSGMIRTLSSGLG</sequence>
<evidence type="ECO:0000313" key="1">
    <source>
        <dbReference type="EMBL" id="KAJ3595962.1"/>
    </source>
</evidence>
<protein>
    <submittedName>
        <fullName evidence="1">Uncharacterized protein</fullName>
    </submittedName>
</protein>
<accession>A0A9Q0ID05</accession>
<gene>
    <name evidence="1" type="ORF">NHX12_002371</name>
</gene>
<reference evidence="1" key="1">
    <citation type="submission" date="2022-07" db="EMBL/GenBank/DDBJ databases">
        <title>Chromosome-level genome of Muraenolepis orangiensis.</title>
        <authorList>
            <person name="Kim J."/>
        </authorList>
    </citation>
    <scope>NUCLEOTIDE SEQUENCE</scope>
    <source>
        <strain evidence="1">KU_S4_2022</strain>
        <tissue evidence="1">Muscle</tissue>
    </source>
</reference>
<organism evidence="1 2">
    <name type="scientific">Muraenolepis orangiensis</name>
    <name type="common">Patagonian moray cod</name>
    <dbReference type="NCBI Taxonomy" id="630683"/>
    <lineage>
        <taxon>Eukaryota</taxon>
        <taxon>Metazoa</taxon>
        <taxon>Chordata</taxon>
        <taxon>Craniata</taxon>
        <taxon>Vertebrata</taxon>
        <taxon>Euteleostomi</taxon>
        <taxon>Actinopterygii</taxon>
        <taxon>Neopterygii</taxon>
        <taxon>Teleostei</taxon>
        <taxon>Neoteleostei</taxon>
        <taxon>Acanthomorphata</taxon>
        <taxon>Zeiogadaria</taxon>
        <taxon>Gadariae</taxon>
        <taxon>Gadiformes</taxon>
        <taxon>Muraenolepidoidei</taxon>
        <taxon>Muraenolepididae</taxon>
        <taxon>Muraenolepis</taxon>
    </lineage>
</organism>
<name>A0A9Q0ID05_9TELE</name>
<dbReference type="EMBL" id="JANIIK010000110">
    <property type="protein sequence ID" value="KAJ3595962.1"/>
    <property type="molecule type" value="Genomic_DNA"/>
</dbReference>
<keyword evidence="2" id="KW-1185">Reference proteome</keyword>